<comment type="subcellular location">
    <subcellularLocation>
        <location evidence="1">Membrane</location>
        <topology evidence="1">Multi-pass membrane protein</topology>
    </subcellularLocation>
</comment>
<dbReference type="EMBL" id="CP165647">
    <property type="protein sequence ID" value="XDU62089.1"/>
    <property type="molecule type" value="Genomic_DNA"/>
</dbReference>
<evidence type="ECO:0000313" key="7">
    <source>
        <dbReference type="EMBL" id="XDU62089.1"/>
    </source>
</evidence>
<keyword evidence="3 6" id="KW-0812">Transmembrane</keyword>
<comment type="similarity">
    <text evidence="2 6">Belongs to the BI1 family.</text>
</comment>
<evidence type="ECO:0000256" key="4">
    <source>
        <dbReference type="ARBA" id="ARBA00022989"/>
    </source>
</evidence>
<keyword evidence="5 6" id="KW-0472">Membrane</keyword>
<dbReference type="AlphaFoldDB" id="A0AB39V2U0"/>
<dbReference type="Pfam" id="PF01027">
    <property type="entry name" value="Bax1-I"/>
    <property type="match status" value="1"/>
</dbReference>
<sequence>MRNDYDELETYNHNNDDYNEYGGHREMTMTYDDLDRLVSSKVRGSMMWMLLGLVITGLFGFFVYNGLMTGNPIAIGIIRMYYVLAVIEVIVVVAFSALIYKAKSSTLKLMFLIYSALNGLTLSAIGIIYAPSVVISAFLGTLVLFAVVAVYGYFTKENLTKFTPMLMIGLISIVLVSLVNIFLRNSGLDLFVSVLGVIVFTIFIAVDVNRIKSNIIAYAVQEDSEILNKIEISGALSLYLDFVNLFLSILRISGRGRD</sequence>
<evidence type="ECO:0000256" key="1">
    <source>
        <dbReference type="ARBA" id="ARBA00004141"/>
    </source>
</evidence>
<reference evidence="7" key="1">
    <citation type="submission" date="2024-07" db="EMBL/GenBank/DDBJ databases">
        <authorList>
            <person name="Li X.-J."/>
            <person name="Wang X."/>
        </authorList>
    </citation>
    <scope>NUCLEOTIDE SEQUENCE</scope>
    <source>
        <strain evidence="7">HSP-536</strain>
    </source>
</reference>
<dbReference type="PANTHER" id="PTHR23291:SF50">
    <property type="entry name" value="PROTEIN LIFEGUARD 4"/>
    <property type="match status" value="1"/>
</dbReference>
<proteinExistence type="inferred from homology"/>
<name>A0AB39V2U0_9FUSO</name>
<dbReference type="InterPro" id="IPR006214">
    <property type="entry name" value="Bax_inhibitor_1-related"/>
</dbReference>
<protein>
    <submittedName>
        <fullName evidence="7">Bax inhibitor-1/YccA family protein</fullName>
    </submittedName>
</protein>
<dbReference type="RefSeq" id="WP_369715716.1">
    <property type="nucleotide sequence ID" value="NZ_CP165647.1"/>
</dbReference>
<feature type="transmembrane region" description="Helical" evidence="6">
    <location>
        <begin position="135"/>
        <end position="154"/>
    </location>
</feature>
<feature type="transmembrane region" description="Helical" evidence="6">
    <location>
        <begin position="111"/>
        <end position="129"/>
    </location>
</feature>
<feature type="transmembrane region" description="Helical" evidence="6">
    <location>
        <begin position="166"/>
        <end position="184"/>
    </location>
</feature>
<evidence type="ECO:0000256" key="6">
    <source>
        <dbReference type="RuleBase" id="RU004379"/>
    </source>
</evidence>
<organism evidence="7">
    <name type="scientific">Leptotrichia alba</name>
    <dbReference type="NCBI Taxonomy" id="3239304"/>
    <lineage>
        <taxon>Bacteria</taxon>
        <taxon>Fusobacteriati</taxon>
        <taxon>Fusobacteriota</taxon>
        <taxon>Fusobacteriia</taxon>
        <taxon>Fusobacteriales</taxon>
        <taxon>Leptotrichiaceae</taxon>
        <taxon>Leptotrichia</taxon>
    </lineage>
</organism>
<evidence type="ECO:0000256" key="2">
    <source>
        <dbReference type="ARBA" id="ARBA00010350"/>
    </source>
</evidence>
<feature type="transmembrane region" description="Helical" evidence="6">
    <location>
        <begin position="46"/>
        <end position="67"/>
    </location>
</feature>
<dbReference type="GO" id="GO:0005886">
    <property type="term" value="C:plasma membrane"/>
    <property type="evidence" value="ECO:0007669"/>
    <property type="project" value="TreeGrafter"/>
</dbReference>
<gene>
    <name evidence="7" type="ORF">AB8B28_10675</name>
</gene>
<accession>A0AB39V2U0</accession>
<keyword evidence="4 6" id="KW-1133">Transmembrane helix</keyword>
<feature type="transmembrane region" description="Helical" evidence="6">
    <location>
        <begin position="190"/>
        <end position="208"/>
    </location>
</feature>
<evidence type="ECO:0000256" key="5">
    <source>
        <dbReference type="ARBA" id="ARBA00023136"/>
    </source>
</evidence>
<feature type="transmembrane region" description="Helical" evidence="6">
    <location>
        <begin position="73"/>
        <end position="99"/>
    </location>
</feature>
<dbReference type="KEGG" id="lala:AB8B28_10675"/>
<dbReference type="PANTHER" id="PTHR23291">
    <property type="entry name" value="BAX INHIBITOR-RELATED"/>
    <property type="match status" value="1"/>
</dbReference>
<dbReference type="CDD" id="cd10432">
    <property type="entry name" value="BI-1-like_bacterial"/>
    <property type="match status" value="1"/>
</dbReference>
<evidence type="ECO:0000256" key="3">
    <source>
        <dbReference type="ARBA" id="ARBA00022692"/>
    </source>
</evidence>